<name>A0A2H1V9Z5_SPOFR</name>
<sequence>MPANKLESNVTQHSTTGQNDGKILSVWGKSSTDFSPLGEARGSVRLLLTKNHPVSTPAFRVGAPSGVMRREKIVVTAMCSHVETPNGVEWRRPIESHFVSPSAPPPLSVAARVRQPLLLILHPTARSS</sequence>
<accession>A0A2H1V9Z5</accession>
<dbReference type="AlphaFoldDB" id="A0A2H1V9Z5"/>
<gene>
    <name evidence="2" type="ORF">SFRICE_033293</name>
</gene>
<reference evidence="2" key="1">
    <citation type="submission" date="2016-07" db="EMBL/GenBank/DDBJ databases">
        <authorList>
            <person name="Bretaudeau A."/>
        </authorList>
    </citation>
    <scope>NUCLEOTIDE SEQUENCE</scope>
    <source>
        <strain evidence="2">Rice</strain>
        <tissue evidence="2">Whole body</tissue>
    </source>
</reference>
<evidence type="ECO:0000313" key="2">
    <source>
        <dbReference type="EMBL" id="SOQ37658.1"/>
    </source>
</evidence>
<protein>
    <submittedName>
        <fullName evidence="2">SFRICE_033293</fullName>
    </submittedName>
</protein>
<proteinExistence type="predicted"/>
<evidence type="ECO:0000256" key="1">
    <source>
        <dbReference type="SAM" id="MobiDB-lite"/>
    </source>
</evidence>
<feature type="compositionally biased region" description="Polar residues" evidence="1">
    <location>
        <begin position="1"/>
        <end position="19"/>
    </location>
</feature>
<feature type="region of interest" description="Disordered" evidence="1">
    <location>
        <begin position="1"/>
        <end position="22"/>
    </location>
</feature>
<dbReference type="EMBL" id="ODYU01001447">
    <property type="protein sequence ID" value="SOQ37658.1"/>
    <property type="molecule type" value="Genomic_DNA"/>
</dbReference>
<organism evidence="2">
    <name type="scientific">Spodoptera frugiperda</name>
    <name type="common">Fall armyworm</name>
    <dbReference type="NCBI Taxonomy" id="7108"/>
    <lineage>
        <taxon>Eukaryota</taxon>
        <taxon>Metazoa</taxon>
        <taxon>Ecdysozoa</taxon>
        <taxon>Arthropoda</taxon>
        <taxon>Hexapoda</taxon>
        <taxon>Insecta</taxon>
        <taxon>Pterygota</taxon>
        <taxon>Neoptera</taxon>
        <taxon>Endopterygota</taxon>
        <taxon>Lepidoptera</taxon>
        <taxon>Glossata</taxon>
        <taxon>Ditrysia</taxon>
        <taxon>Noctuoidea</taxon>
        <taxon>Noctuidae</taxon>
        <taxon>Amphipyrinae</taxon>
        <taxon>Spodoptera</taxon>
    </lineage>
</organism>